<dbReference type="Proteomes" id="UP000190130">
    <property type="component" value="Unassembled WGS sequence"/>
</dbReference>
<keyword evidence="1" id="KW-0732">Signal</keyword>
<accession>A0A0Q3SWT5</accession>
<keyword evidence="4" id="KW-1185">Reference proteome</keyword>
<dbReference type="AlphaFoldDB" id="A0A0Q3SWT5"/>
<reference evidence="3 5" key="2">
    <citation type="submission" date="2017-02" db="EMBL/GenBank/DDBJ databases">
        <authorList>
            <person name="Peterson S.W."/>
        </authorList>
    </citation>
    <scope>NUCLEOTIDE SEQUENCE [LARGE SCALE GENOMIC DNA]</scope>
    <source>
        <strain evidence="3 5">DSM 9653</strain>
    </source>
</reference>
<reference evidence="2 4" key="1">
    <citation type="submission" date="2015-10" db="EMBL/GenBank/DDBJ databases">
        <title>Draft genome of Bosea thiooxidans.</title>
        <authorList>
            <person name="Wang X."/>
        </authorList>
    </citation>
    <scope>NUCLEOTIDE SEQUENCE [LARGE SCALE GENOMIC DNA]</scope>
    <source>
        <strain evidence="2 4">CGMCC 9174</strain>
    </source>
</reference>
<evidence type="ECO:0000313" key="2">
    <source>
        <dbReference type="EMBL" id="KQK29746.1"/>
    </source>
</evidence>
<protein>
    <recommendedName>
        <fullName evidence="6">Peptidase propeptide and YPEB domain-containing protein</fullName>
    </recommendedName>
</protein>
<dbReference type="RefSeq" id="WP_055728896.1">
    <property type="nucleotide sequence ID" value="NZ_FUYX01000001.1"/>
</dbReference>
<gene>
    <name evidence="2" type="ORF">ARD30_05190</name>
    <name evidence="3" type="ORF">SAMN05660750_00167</name>
</gene>
<dbReference type="EMBL" id="FUYX01000001">
    <property type="protein sequence ID" value="SKB33781.1"/>
    <property type="molecule type" value="Genomic_DNA"/>
</dbReference>
<dbReference type="OrthoDB" id="8163066at2"/>
<dbReference type="Proteomes" id="UP000051562">
    <property type="component" value="Unassembled WGS sequence"/>
</dbReference>
<dbReference type="EMBL" id="LMAR01000045">
    <property type="protein sequence ID" value="KQK29746.1"/>
    <property type="molecule type" value="Genomic_DNA"/>
</dbReference>
<evidence type="ECO:0000313" key="4">
    <source>
        <dbReference type="Proteomes" id="UP000051562"/>
    </source>
</evidence>
<feature type="signal peptide" evidence="1">
    <location>
        <begin position="1"/>
        <end position="23"/>
    </location>
</feature>
<evidence type="ECO:0000313" key="5">
    <source>
        <dbReference type="Proteomes" id="UP000190130"/>
    </source>
</evidence>
<evidence type="ECO:0008006" key="6">
    <source>
        <dbReference type="Google" id="ProtNLM"/>
    </source>
</evidence>
<name>A0A0Q3SWT5_9HYPH</name>
<organism evidence="2 4">
    <name type="scientific">Bosea thiooxidans</name>
    <dbReference type="NCBI Taxonomy" id="53254"/>
    <lineage>
        <taxon>Bacteria</taxon>
        <taxon>Pseudomonadati</taxon>
        <taxon>Pseudomonadota</taxon>
        <taxon>Alphaproteobacteria</taxon>
        <taxon>Hyphomicrobiales</taxon>
        <taxon>Boseaceae</taxon>
        <taxon>Bosea</taxon>
    </lineage>
</organism>
<sequence length="83" mass="9110">MRRNGAIIGLLIALALSGGIARAAHGQNDLVSEQRARDIAWRAGLVHVEQITRSGDRWEVAGRTVDDEVIIIDIDIRNGRILD</sequence>
<evidence type="ECO:0000256" key="1">
    <source>
        <dbReference type="SAM" id="SignalP"/>
    </source>
</evidence>
<proteinExistence type="predicted"/>
<feature type="chain" id="PRO_5014520610" description="Peptidase propeptide and YPEB domain-containing protein" evidence="1">
    <location>
        <begin position="24"/>
        <end position="83"/>
    </location>
</feature>
<evidence type="ECO:0000313" key="3">
    <source>
        <dbReference type="EMBL" id="SKB33781.1"/>
    </source>
</evidence>